<dbReference type="AlphaFoldDB" id="B6H650"/>
<dbReference type="OrthoDB" id="4323916at2759"/>
<dbReference type="EMBL" id="AM920429">
    <property type="protein sequence ID" value="CAP74364.1"/>
    <property type="molecule type" value="Genomic_DNA"/>
</dbReference>
<evidence type="ECO:0000313" key="2">
    <source>
        <dbReference type="EMBL" id="CAP74364.1"/>
    </source>
</evidence>
<protein>
    <submittedName>
        <fullName evidence="2">Uncharacterized protein</fullName>
    </submittedName>
</protein>
<keyword evidence="3" id="KW-1185">Reference proteome</keyword>
<evidence type="ECO:0000256" key="1">
    <source>
        <dbReference type="SAM" id="MobiDB-lite"/>
    </source>
</evidence>
<organism evidence="2 3">
    <name type="scientific">Penicillium rubens (strain ATCC 28089 / DSM 1075 / NRRL 1951 / Wisconsin 54-1255)</name>
    <name type="common">Penicillium chrysogenum</name>
    <dbReference type="NCBI Taxonomy" id="500485"/>
    <lineage>
        <taxon>Eukaryota</taxon>
        <taxon>Fungi</taxon>
        <taxon>Dikarya</taxon>
        <taxon>Ascomycota</taxon>
        <taxon>Pezizomycotina</taxon>
        <taxon>Eurotiomycetes</taxon>
        <taxon>Eurotiomycetidae</taxon>
        <taxon>Eurotiales</taxon>
        <taxon>Aspergillaceae</taxon>
        <taxon>Penicillium</taxon>
        <taxon>Penicillium chrysogenum species complex</taxon>
    </lineage>
</organism>
<dbReference type="HOGENOM" id="CLU_107687_0_0_1"/>
<sequence>MDSPNSSPDQEKQGEQQPNELPILNDKDHNLEFSDHVPPLPSPSQHEEVTRHTLATEPFQPILKVLADLERDDPKFAFPAARLVGFYRRLWESCVSKHIDVQKIDQSNEILKEAGTYLRKEKDGLQLHHEKQLARLRFFGQALESSRERLISLLDDWNYPYSPNLAGLSDVAREANTTSGDAVQGKLHRMQSRLYIPEAFNKKGTK</sequence>
<dbReference type="VEuPathDB" id="FungiDB:PCH_Pc14g02230"/>
<proteinExistence type="predicted"/>
<feature type="compositionally biased region" description="Basic and acidic residues" evidence="1">
    <location>
        <begin position="25"/>
        <end position="35"/>
    </location>
</feature>
<gene>
    <name evidence="2" type="ORF">Pc14g02230</name>
    <name evidence="2" type="ORF">PCH_Pc14g02230</name>
</gene>
<accession>B6H650</accession>
<dbReference type="Proteomes" id="UP000000724">
    <property type="component" value="Contig Pc00c14"/>
</dbReference>
<evidence type="ECO:0000313" key="3">
    <source>
        <dbReference type="Proteomes" id="UP000000724"/>
    </source>
</evidence>
<name>B6H650_PENRW</name>
<reference evidence="2 3" key="1">
    <citation type="journal article" date="2008" name="Nat. Biotechnol.">
        <title>Genome sequencing and analysis of the filamentous fungus Penicillium chrysogenum.</title>
        <authorList>
            <person name="van den Berg M.A."/>
            <person name="Albang R."/>
            <person name="Albermann K."/>
            <person name="Badger J.H."/>
            <person name="Daran J.-M."/>
            <person name="Driessen A.J.M."/>
            <person name="Garcia-Estrada C."/>
            <person name="Fedorova N.D."/>
            <person name="Harris D.M."/>
            <person name="Heijne W.H.M."/>
            <person name="Joardar V.S."/>
            <person name="Kiel J.A.K.W."/>
            <person name="Kovalchuk A."/>
            <person name="Martin J.F."/>
            <person name="Nierman W.C."/>
            <person name="Nijland J.G."/>
            <person name="Pronk J.T."/>
            <person name="Roubos J.A."/>
            <person name="van der Klei I.J."/>
            <person name="van Peij N.N.M.E."/>
            <person name="Veenhuis M."/>
            <person name="von Doehren H."/>
            <person name="Wagner C."/>
            <person name="Wortman J.R."/>
            <person name="Bovenberg R.A.L."/>
        </authorList>
    </citation>
    <scope>NUCLEOTIDE SEQUENCE [LARGE SCALE GENOMIC DNA]</scope>
    <source>
        <strain evidence="3">ATCC 28089 / DSM 1075 / NRRL 1951 / Wisconsin 54-1255</strain>
    </source>
</reference>
<feature type="region of interest" description="Disordered" evidence="1">
    <location>
        <begin position="1"/>
        <end position="49"/>
    </location>
</feature>